<sequence>MITFGHCCPHCGIEKSGFEVKIHYENQKYSNVSLFSILATCNSCDGSIIADIEINDYDREYSTPKIDAFRNKLMSRNYYNLSEAYSGIVNFYPNHRKQADIPDKLPDSVVEELKTAEDLYLQIKAKPHFVKATGNAYRTTLERALCELAGNDARAKLNKRIEKLFDDGKLTKDLKNFALHIRSLSAEASHTYNDFSVDELEELRLFTQLFLRYTFTLPAMIPDESRENITGTEG</sequence>
<accession>A0A378NFY8</accession>
<proteinExistence type="predicted"/>
<evidence type="ECO:0000313" key="3">
    <source>
        <dbReference type="Proteomes" id="UP000254031"/>
    </source>
</evidence>
<dbReference type="Proteomes" id="UP000254031">
    <property type="component" value="Unassembled WGS sequence"/>
</dbReference>
<protein>
    <recommendedName>
        <fullName evidence="1">DUF4145 domain-containing protein</fullName>
    </recommendedName>
</protein>
<name>A0A378NFY8_MANHA</name>
<dbReference type="AlphaFoldDB" id="A0A378NFY8"/>
<dbReference type="EMBL" id="UGPL01000006">
    <property type="protein sequence ID" value="STY67341.1"/>
    <property type="molecule type" value="Genomic_DNA"/>
</dbReference>
<dbReference type="InterPro" id="IPR025285">
    <property type="entry name" value="DUF4145"/>
</dbReference>
<dbReference type="Pfam" id="PF13643">
    <property type="entry name" value="DUF4145"/>
    <property type="match status" value="1"/>
</dbReference>
<feature type="domain" description="DUF4145" evidence="1">
    <location>
        <begin position="131"/>
        <end position="204"/>
    </location>
</feature>
<dbReference type="RefSeq" id="WP_006253110.1">
    <property type="nucleotide sequence ID" value="NZ_CP097337.1"/>
</dbReference>
<gene>
    <name evidence="2" type="ORF">NCTC9380_02694</name>
</gene>
<evidence type="ECO:0000313" key="2">
    <source>
        <dbReference type="EMBL" id="STY67341.1"/>
    </source>
</evidence>
<reference evidence="2 3" key="1">
    <citation type="submission" date="2018-06" db="EMBL/GenBank/DDBJ databases">
        <authorList>
            <consortium name="Pathogen Informatics"/>
            <person name="Doyle S."/>
        </authorList>
    </citation>
    <scope>NUCLEOTIDE SEQUENCE [LARGE SCALE GENOMIC DNA]</scope>
    <source>
        <strain evidence="2 3">NCTC9380</strain>
    </source>
</reference>
<evidence type="ECO:0000259" key="1">
    <source>
        <dbReference type="Pfam" id="PF13643"/>
    </source>
</evidence>
<organism evidence="2 3">
    <name type="scientific">Mannheimia haemolytica</name>
    <name type="common">Pasteurella haemolytica</name>
    <dbReference type="NCBI Taxonomy" id="75985"/>
    <lineage>
        <taxon>Bacteria</taxon>
        <taxon>Pseudomonadati</taxon>
        <taxon>Pseudomonadota</taxon>
        <taxon>Gammaproteobacteria</taxon>
        <taxon>Pasteurellales</taxon>
        <taxon>Pasteurellaceae</taxon>
        <taxon>Mannheimia</taxon>
    </lineage>
</organism>